<dbReference type="EMBL" id="JADEXS010000560">
    <property type="protein sequence ID" value="MBE9026235.1"/>
    <property type="molecule type" value="Genomic_DNA"/>
</dbReference>
<keyword evidence="2" id="KW-1185">Reference proteome</keyword>
<reference evidence="1" key="1">
    <citation type="submission" date="2020-10" db="EMBL/GenBank/DDBJ databases">
        <authorList>
            <person name="Castelo-Branco R."/>
            <person name="Eusebio N."/>
            <person name="Adriana R."/>
            <person name="Vieira A."/>
            <person name="Brugerolle De Fraissinette N."/>
            <person name="Rezende De Castro R."/>
            <person name="Schneider M.P."/>
            <person name="Vasconcelos V."/>
            <person name="Leao P.N."/>
        </authorList>
    </citation>
    <scope>NUCLEOTIDE SEQUENCE</scope>
    <source>
        <strain evidence="1">LEGE 12446</strain>
    </source>
</reference>
<evidence type="ECO:0000313" key="2">
    <source>
        <dbReference type="Proteomes" id="UP000622533"/>
    </source>
</evidence>
<sequence>MLGKDYFTIRLGDIYEYSRVQYKFGEGISNKNAKYLWELCVDVSGNIIFVLSSKESLHFLEHDTNVESFSGTSDDEVWEISCTDIKILTTKVEVSYKSTWFCLPSAVVLKLKVQPDNIPTLARAYFSNFNFSSVDCERGFFVNLNGKKLCFQMLENSNRLIDLIDIERINNAIVSTVSIPINYDEDINVIENEVQAISWFLSFLSMNTNFSPVIEYLMDDKIVQYSIENTVKNCFSRTRLIDNYHIHEGITKAFNECYQHYKNLQSSMDINTIIGLLVEIKQQKYIDLKIASMLMAYEKLTLKYLLSQGLDENKIGNNIEQKLGTLNTHLDKFIPKNIMINNDKLRNSIRNPLFHQGEIPKLTLDEKINFFKDYFDLLIKIILKILKYNGEYISVKTHRASKV</sequence>
<proteinExistence type="predicted"/>
<dbReference type="AlphaFoldDB" id="A0A8J7DG05"/>
<dbReference type="Proteomes" id="UP000622533">
    <property type="component" value="Unassembled WGS sequence"/>
</dbReference>
<name>A0A8J7DG05_DESMC</name>
<protein>
    <submittedName>
        <fullName evidence="1">Uncharacterized protein</fullName>
    </submittedName>
</protein>
<dbReference type="RefSeq" id="WP_193921865.1">
    <property type="nucleotide sequence ID" value="NZ_JADEXS020000001.1"/>
</dbReference>
<gene>
    <name evidence="1" type="ORF">IQ276_28590</name>
</gene>
<comment type="caution">
    <text evidence="1">The sequence shown here is derived from an EMBL/GenBank/DDBJ whole genome shotgun (WGS) entry which is preliminary data.</text>
</comment>
<organism evidence="1 2">
    <name type="scientific">Desmonostoc muscorum LEGE 12446</name>
    <dbReference type="NCBI Taxonomy" id="1828758"/>
    <lineage>
        <taxon>Bacteria</taxon>
        <taxon>Bacillati</taxon>
        <taxon>Cyanobacteriota</taxon>
        <taxon>Cyanophyceae</taxon>
        <taxon>Nostocales</taxon>
        <taxon>Nostocaceae</taxon>
        <taxon>Desmonostoc</taxon>
    </lineage>
</organism>
<evidence type="ECO:0000313" key="1">
    <source>
        <dbReference type="EMBL" id="MBE9026235.1"/>
    </source>
</evidence>
<accession>A0A8J7DG05</accession>